<dbReference type="EMBL" id="JAMTCG010000012">
    <property type="protein sequence ID" value="MCP2163093.1"/>
    <property type="molecule type" value="Genomic_DNA"/>
</dbReference>
<dbReference type="InterPro" id="IPR025736">
    <property type="entry name" value="PucR_C-HTH_dom"/>
</dbReference>
<dbReference type="InterPro" id="IPR051448">
    <property type="entry name" value="CdaR-like_regulators"/>
</dbReference>
<dbReference type="PANTHER" id="PTHR33744">
    <property type="entry name" value="CARBOHYDRATE DIACID REGULATOR"/>
    <property type="match status" value="1"/>
</dbReference>
<accession>A0ABT1H773</accession>
<dbReference type="Gene3D" id="1.10.10.2840">
    <property type="entry name" value="PucR C-terminal helix-turn-helix domain"/>
    <property type="match status" value="1"/>
</dbReference>
<keyword evidence="6" id="KW-1185">Reference proteome</keyword>
<dbReference type="InterPro" id="IPR041522">
    <property type="entry name" value="CdaR_GGDEF"/>
</dbReference>
<reference evidence="5 6" key="1">
    <citation type="submission" date="2022-06" db="EMBL/GenBank/DDBJ databases">
        <title>Genomic Encyclopedia of Archaeal and Bacterial Type Strains, Phase II (KMG-II): from individual species to whole genera.</title>
        <authorList>
            <person name="Goeker M."/>
        </authorList>
    </citation>
    <scope>NUCLEOTIDE SEQUENCE [LARGE SCALE GENOMIC DNA]</scope>
    <source>
        <strain evidence="5 6">DSM 45037</strain>
    </source>
</reference>
<dbReference type="Pfam" id="PF13556">
    <property type="entry name" value="HTH_30"/>
    <property type="match status" value="1"/>
</dbReference>
<dbReference type="PANTHER" id="PTHR33744:SF1">
    <property type="entry name" value="DNA-BINDING TRANSCRIPTIONAL ACTIVATOR ADER"/>
    <property type="match status" value="1"/>
</dbReference>
<dbReference type="Pfam" id="PF14361">
    <property type="entry name" value="RsbRD_N"/>
    <property type="match status" value="1"/>
</dbReference>
<evidence type="ECO:0000259" key="4">
    <source>
        <dbReference type="Pfam" id="PF17853"/>
    </source>
</evidence>
<dbReference type="RefSeq" id="WP_253656663.1">
    <property type="nucleotide sequence ID" value="NZ_BAAAOE010000003.1"/>
</dbReference>
<proteinExistence type="inferred from homology"/>
<organism evidence="5 6">
    <name type="scientific">Williamsia serinedens</name>
    <dbReference type="NCBI Taxonomy" id="391736"/>
    <lineage>
        <taxon>Bacteria</taxon>
        <taxon>Bacillati</taxon>
        <taxon>Actinomycetota</taxon>
        <taxon>Actinomycetes</taxon>
        <taxon>Mycobacteriales</taxon>
        <taxon>Nocardiaceae</taxon>
        <taxon>Williamsia</taxon>
    </lineage>
</organism>
<evidence type="ECO:0000313" key="5">
    <source>
        <dbReference type="EMBL" id="MCP2163093.1"/>
    </source>
</evidence>
<dbReference type="Pfam" id="PF17853">
    <property type="entry name" value="GGDEF_2"/>
    <property type="match status" value="1"/>
</dbReference>
<sequence length="433" mass="46859">MRTVSLDSGETATPQDRDEVRDHVVAVAESLNAQLTSLVGQMRESLASQIVELNNDPSLVALLGSSIEGNVDTILHALQHDISGDGFEPPAAAVEYARRLAQWGVPVNALVRAYRLGQQFLLARAFDASLSIPASETVRVRANAALVDSVFEYIDWISQRVVSVYETERESWLADRESARLDAVLGILAGTGSVDVLQRVTGYRVLGRHLALVAWSADPAARRERLQRFTVSIRALAAELGSTAAPLVVVRDGATAWAWIQLSSDPVAAIISTLDRLSDAAPASDAPRFAVGTIATGVEGFIRSHRQALRTHHVAVLGPRNRALERYDQPGLSVVDLCAHDPAALRAWVRSVLGDDLAADTPNATRLRDTLRIYLACDRSLNAAATAMTMHKNSIRYRVDNAEKMLPAPLATDRLAVEVALAACHWLGPAVER</sequence>
<evidence type="ECO:0000259" key="3">
    <source>
        <dbReference type="Pfam" id="PF14361"/>
    </source>
</evidence>
<gene>
    <name evidence="5" type="ORF">LX12_004306</name>
</gene>
<protein>
    <submittedName>
        <fullName evidence="5">PucR C-terminal helix-turn-helix domain-containing protein</fullName>
    </submittedName>
</protein>
<dbReference type="InterPro" id="IPR025751">
    <property type="entry name" value="RsbRD_N_dom"/>
</dbReference>
<evidence type="ECO:0000313" key="6">
    <source>
        <dbReference type="Proteomes" id="UP001205740"/>
    </source>
</evidence>
<feature type="domain" description="PucR C-terminal helix-turn-helix" evidence="2">
    <location>
        <begin position="367"/>
        <end position="423"/>
    </location>
</feature>
<comment type="similarity">
    <text evidence="1">Belongs to the CdaR family.</text>
</comment>
<name>A0ABT1H773_9NOCA</name>
<dbReference type="InterPro" id="IPR042070">
    <property type="entry name" value="PucR_C-HTH_sf"/>
</dbReference>
<evidence type="ECO:0000259" key="2">
    <source>
        <dbReference type="Pfam" id="PF13556"/>
    </source>
</evidence>
<dbReference type="Proteomes" id="UP001205740">
    <property type="component" value="Unassembled WGS sequence"/>
</dbReference>
<evidence type="ECO:0000256" key="1">
    <source>
        <dbReference type="ARBA" id="ARBA00006754"/>
    </source>
</evidence>
<comment type="caution">
    <text evidence="5">The sequence shown here is derived from an EMBL/GenBank/DDBJ whole genome shotgun (WGS) entry which is preliminary data.</text>
</comment>
<feature type="domain" description="CdaR GGDEF-like" evidence="4">
    <location>
        <begin position="201"/>
        <end position="313"/>
    </location>
</feature>
<feature type="domain" description="RsbT co-antagonist protein RsbRD N-terminal" evidence="3">
    <location>
        <begin position="38"/>
        <end position="180"/>
    </location>
</feature>